<dbReference type="InterPro" id="IPR015590">
    <property type="entry name" value="Aldehyde_DH_dom"/>
</dbReference>
<feature type="domain" description="Aldehyde dehydrogenase" evidence="4">
    <location>
        <begin position="21"/>
        <end position="460"/>
    </location>
</feature>
<dbReference type="Gene3D" id="3.40.605.10">
    <property type="entry name" value="Aldehyde Dehydrogenase, Chain A, domain 1"/>
    <property type="match status" value="1"/>
</dbReference>
<dbReference type="GO" id="GO:0004777">
    <property type="term" value="F:succinate-semialdehyde dehydrogenase (NAD+) activity"/>
    <property type="evidence" value="ECO:0007669"/>
    <property type="project" value="TreeGrafter"/>
</dbReference>
<dbReference type="Proteomes" id="UP000179179">
    <property type="component" value="Unassembled WGS sequence"/>
</dbReference>
<evidence type="ECO:0000313" key="6">
    <source>
        <dbReference type="Proteomes" id="UP000179179"/>
    </source>
</evidence>
<name>A0A1F8AE50_9EURO</name>
<dbReference type="PANTHER" id="PTHR43353:SF6">
    <property type="entry name" value="CYTOPLASMIC ALDEHYDE DEHYDROGENASE (EUROFUNG)"/>
    <property type="match status" value="1"/>
</dbReference>
<dbReference type="InterPro" id="IPR016163">
    <property type="entry name" value="Ald_DH_C"/>
</dbReference>
<comment type="similarity">
    <text evidence="3">Belongs to the aldehyde dehydrogenase family.</text>
</comment>
<keyword evidence="1 3" id="KW-0560">Oxidoreductase</keyword>
<dbReference type="GO" id="GO:0009450">
    <property type="term" value="P:gamma-aminobutyric acid catabolic process"/>
    <property type="evidence" value="ECO:0007669"/>
    <property type="project" value="TreeGrafter"/>
</dbReference>
<evidence type="ECO:0000256" key="1">
    <source>
        <dbReference type="ARBA" id="ARBA00023002"/>
    </source>
</evidence>
<dbReference type="GeneID" id="34445242"/>
<evidence type="ECO:0000259" key="4">
    <source>
        <dbReference type="Pfam" id="PF00171"/>
    </source>
</evidence>
<dbReference type="InterPro" id="IPR016161">
    <property type="entry name" value="Ald_DH/histidinol_DH"/>
</dbReference>
<dbReference type="EMBL" id="LYCR01000007">
    <property type="protein sequence ID" value="OGM49638.1"/>
    <property type="molecule type" value="Genomic_DNA"/>
</dbReference>
<dbReference type="PANTHER" id="PTHR43353">
    <property type="entry name" value="SUCCINATE-SEMIALDEHYDE DEHYDROGENASE, MITOCHONDRIAL"/>
    <property type="match status" value="1"/>
</dbReference>
<evidence type="ECO:0000256" key="2">
    <source>
        <dbReference type="PROSITE-ProRule" id="PRU10007"/>
    </source>
</evidence>
<organism evidence="5 6">
    <name type="scientific">Aspergillus bombycis</name>
    <dbReference type="NCBI Taxonomy" id="109264"/>
    <lineage>
        <taxon>Eukaryota</taxon>
        <taxon>Fungi</taxon>
        <taxon>Dikarya</taxon>
        <taxon>Ascomycota</taxon>
        <taxon>Pezizomycotina</taxon>
        <taxon>Eurotiomycetes</taxon>
        <taxon>Eurotiomycetidae</taxon>
        <taxon>Eurotiales</taxon>
        <taxon>Aspergillaceae</taxon>
        <taxon>Aspergillus</taxon>
    </lineage>
</organism>
<dbReference type="OrthoDB" id="310895at2759"/>
<evidence type="ECO:0000313" key="5">
    <source>
        <dbReference type="EMBL" id="OGM49638.1"/>
    </source>
</evidence>
<sequence>MSSATRQVIPLVINNEDIQTSTTFPVTNPGTGEKLYECSSASLQDVDKATTSARLAYLKWKGWTAYDRQKLLFKAADLLHSRKEELLGYQMEETGAARSFAEMALSGTVDFLRGVAGRVTTIENVSPTVLDPAGAALLRRNAPFHLANRAIALPLAAGNSVILKGSELSPKCFWAITDIYRQAGLPAGCLNTLFHRRQDASVVTEKLIADPAVGKITFTGSTHVGSLLAATAARYIKPVLLELGGKAPVIILDDADLEDAARNCVLGAFMNSGQICMSSERIIVQRSVIDRFRSVLKRTAAEMYGTDTITLVAPEAVNRCHGLVSDALAKGATALVGDVNSIQPALSAMPVFILENIPESADLYATESFGPIATLTVVDTDEDAITLANDTEYGLTGAVFTGNWARWMNIARSIESGAVHINSMTVHDELTLPHGGWKKSGYGRFGGSDGFNEFLQTRTITWKESWR</sequence>
<protein>
    <recommendedName>
        <fullName evidence="4">Aldehyde dehydrogenase domain-containing protein</fullName>
    </recommendedName>
</protein>
<dbReference type="PROSITE" id="PS00687">
    <property type="entry name" value="ALDEHYDE_DEHYDR_GLU"/>
    <property type="match status" value="1"/>
</dbReference>
<dbReference type="InterPro" id="IPR050740">
    <property type="entry name" value="Aldehyde_DH_Superfamily"/>
</dbReference>
<reference evidence="5 6" key="1">
    <citation type="journal article" date="2016" name="Genome Biol. Evol.">
        <title>Draft genome sequence of an aflatoxigenic Aspergillus species, A. bombycis.</title>
        <authorList>
            <person name="Moore G.G."/>
            <person name="Mack B.M."/>
            <person name="Beltz S.B."/>
            <person name="Gilbert M.K."/>
        </authorList>
    </citation>
    <scope>NUCLEOTIDE SEQUENCE [LARGE SCALE GENOMIC DNA]</scope>
    <source>
        <strain evidence="6">NRRL 26010</strain>
    </source>
</reference>
<dbReference type="STRING" id="109264.A0A1F8AE50"/>
<dbReference type="InterPro" id="IPR029510">
    <property type="entry name" value="Ald_DH_CS_GLU"/>
</dbReference>
<gene>
    <name evidence="5" type="ORF">ABOM_001852</name>
</gene>
<dbReference type="Gene3D" id="3.40.309.10">
    <property type="entry name" value="Aldehyde Dehydrogenase, Chain A, domain 2"/>
    <property type="match status" value="1"/>
</dbReference>
<feature type="active site" evidence="2">
    <location>
        <position position="242"/>
    </location>
</feature>
<comment type="caution">
    <text evidence="5">The sequence shown here is derived from an EMBL/GenBank/DDBJ whole genome shotgun (WGS) entry which is preliminary data.</text>
</comment>
<dbReference type="RefSeq" id="XP_022393355.1">
    <property type="nucleotide sequence ID" value="XM_022528982.1"/>
</dbReference>
<accession>A0A1F8AE50</accession>
<dbReference type="InterPro" id="IPR016162">
    <property type="entry name" value="Ald_DH_N"/>
</dbReference>
<evidence type="ECO:0000256" key="3">
    <source>
        <dbReference type="RuleBase" id="RU003345"/>
    </source>
</evidence>
<dbReference type="AlphaFoldDB" id="A0A1F8AE50"/>
<dbReference type="SUPFAM" id="SSF53720">
    <property type="entry name" value="ALDH-like"/>
    <property type="match status" value="1"/>
</dbReference>
<proteinExistence type="inferred from homology"/>
<dbReference type="Pfam" id="PF00171">
    <property type="entry name" value="Aldedh"/>
    <property type="match status" value="1"/>
</dbReference>
<keyword evidence="6" id="KW-1185">Reference proteome</keyword>